<reference evidence="4 5" key="1">
    <citation type="submission" date="2018-09" db="EMBL/GenBank/DDBJ databases">
        <title>Micromonospora sp. nov. MS1-9, isolated from a root of Musa sp.</title>
        <authorList>
            <person name="Kuncharoen N."/>
            <person name="Kudo T."/>
            <person name="Ohkuma M."/>
            <person name="Yuki M."/>
            <person name="Tanasupawat S."/>
        </authorList>
    </citation>
    <scope>NUCLEOTIDE SEQUENCE [LARGE SCALE GENOMIC DNA]</scope>
    <source>
        <strain evidence="3 5">MS1-9</strain>
        <strain evidence="2 4">NGC1-4</strain>
    </source>
</reference>
<evidence type="ECO:0000313" key="3">
    <source>
        <dbReference type="EMBL" id="RKN36101.1"/>
    </source>
</evidence>
<evidence type="ECO:0000313" key="2">
    <source>
        <dbReference type="EMBL" id="RKN15385.1"/>
    </source>
</evidence>
<sequence length="246" mass="26926">MISTSVTGALALALIAPGPVDGPPPPKPTPAGNAAPADETTVAGLGQAAGVPPVFEEPRPPLLPADFRGEGRYVVRDLGIDVPFTWQGRGGDSQMIAGGPEHPIWFTNIIYRNTLYTLTYKWPGIPATPPRQCDRVGFFNRQILNDLLKTARYVGPEILQGKKDRRVDHWRVGVVGGSTQPGENPRFPIALGDVYVDQRNPGQWWQVLQFGFQNLFDPALDEWFTLTTFSHQPGTVTLPDRCPPPL</sequence>
<dbReference type="EMBL" id="RAZS01000011">
    <property type="protein sequence ID" value="RKN15385.1"/>
    <property type="molecule type" value="Genomic_DNA"/>
</dbReference>
<name>A0A3A9YGL9_9ACTN</name>
<proteinExistence type="predicted"/>
<keyword evidence="4" id="KW-1185">Reference proteome</keyword>
<protein>
    <submittedName>
        <fullName evidence="3">Uncharacterized protein</fullName>
    </submittedName>
</protein>
<dbReference type="EMBL" id="RAZT01000001">
    <property type="protein sequence ID" value="RKN36101.1"/>
    <property type="molecule type" value="Genomic_DNA"/>
</dbReference>
<dbReference type="Proteomes" id="UP000275865">
    <property type="component" value="Unassembled WGS sequence"/>
</dbReference>
<feature type="compositionally biased region" description="Pro residues" evidence="1">
    <location>
        <begin position="20"/>
        <end position="29"/>
    </location>
</feature>
<feature type="region of interest" description="Disordered" evidence="1">
    <location>
        <begin position="17"/>
        <end position="38"/>
    </location>
</feature>
<dbReference type="Proteomes" id="UP000271548">
    <property type="component" value="Unassembled WGS sequence"/>
</dbReference>
<evidence type="ECO:0000256" key="1">
    <source>
        <dbReference type="SAM" id="MobiDB-lite"/>
    </source>
</evidence>
<comment type="caution">
    <text evidence="3">The sequence shown here is derived from an EMBL/GenBank/DDBJ whole genome shotgun (WGS) entry which is preliminary data.</text>
</comment>
<organism evidence="3 5">
    <name type="scientific">Micromonospora musae</name>
    <dbReference type="NCBI Taxonomy" id="1894970"/>
    <lineage>
        <taxon>Bacteria</taxon>
        <taxon>Bacillati</taxon>
        <taxon>Actinomycetota</taxon>
        <taxon>Actinomycetes</taxon>
        <taxon>Micromonosporales</taxon>
        <taxon>Micromonosporaceae</taxon>
        <taxon>Micromonospora</taxon>
    </lineage>
</organism>
<accession>A0A3A9YGL9</accession>
<dbReference type="AlphaFoldDB" id="A0A3A9YGL9"/>
<evidence type="ECO:0000313" key="4">
    <source>
        <dbReference type="Proteomes" id="UP000271548"/>
    </source>
</evidence>
<gene>
    <name evidence="3" type="ORF">D7044_00050</name>
    <name evidence="2" type="ORF">D7147_26480</name>
</gene>
<evidence type="ECO:0000313" key="5">
    <source>
        <dbReference type="Proteomes" id="UP000275865"/>
    </source>
</evidence>